<dbReference type="GO" id="GO:0010628">
    <property type="term" value="P:positive regulation of gene expression"/>
    <property type="evidence" value="ECO:0007669"/>
    <property type="project" value="TreeGrafter"/>
</dbReference>
<evidence type="ECO:0000313" key="7">
    <source>
        <dbReference type="Proteomes" id="UP000013243"/>
    </source>
</evidence>
<dbReference type="KEGG" id="rmb:K529_009225"/>
<dbReference type="GO" id="GO:0003700">
    <property type="term" value="F:DNA-binding transcription factor activity"/>
    <property type="evidence" value="ECO:0007669"/>
    <property type="project" value="InterPro"/>
</dbReference>
<dbReference type="STRING" id="1265309.K529_009225"/>
<evidence type="ECO:0000256" key="1">
    <source>
        <dbReference type="ARBA" id="ARBA00009437"/>
    </source>
</evidence>
<dbReference type="PROSITE" id="PS50931">
    <property type="entry name" value="HTH_LYSR"/>
    <property type="match status" value="1"/>
</dbReference>
<dbReference type="GeneID" id="28250011"/>
<dbReference type="Pfam" id="PF03466">
    <property type="entry name" value="LysR_substrate"/>
    <property type="match status" value="1"/>
</dbReference>
<feature type="domain" description="HTH lysR-type" evidence="5">
    <location>
        <begin position="3"/>
        <end position="60"/>
    </location>
</feature>
<keyword evidence="2" id="KW-0805">Transcription regulation</keyword>
<evidence type="ECO:0000259" key="5">
    <source>
        <dbReference type="PROSITE" id="PS50931"/>
    </source>
</evidence>
<evidence type="ECO:0000256" key="4">
    <source>
        <dbReference type="ARBA" id="ARBA00023163"/>
    </source>
</evidence>
<dbReference type="Proteomes" id="UP000013243">
    <property type="component" value="Chromosome"/>
</dbReference>
<dbReference type="GO" id="GO:0043565">
    <property type="term" value="F:sequence-specific DNA binding"/>
    <property type="evidence" value="ECO:0007669"/>
    <property type="project" value="TreeGrafter"/>
</dbReference>
<dbReference type="InterPro" id="IPR000847">
    <property type="entry name" value="LysR_HTH_N"/>
</dbReference>
<sequence>MQFKLRQLQAFKAVAETGSITKAAEMLGISQPAVSRLISDFSASMDLELFQRRRGILEPTSDSRHLLTEVRRILAGLDHLEDLRRDLKERTGGHMRIACLPGFATSHLPQILARFLKERPGVTVALEPDRPERILEWIIGEQYDCGITDDFAGHPATESIDLFVRSACILPKGHPLAHKPVITPRDLAEEKLIHTRRDSGFYRRLSRAFAEYETEMNSLVEVRQFTSACLMVREGVGASVVSALDAEGFRDSGIIIKPFEPKIHHRLSILFPSAVSVPRVVRDFMDVFVDSLAPVLASPPPKQ</sequence>
<dbReference type="RefSeq" id="WP_005608100.1">
    <property type="nucleotide sequence ID" value="NZ_CP015230.1"/>
</dbReference>
<dbReference type="PRINTS" id="PR00039">
    <property type="entry name" value="HTHLYSR"/>
</dbReference>
<dbReference type="AlphaFoldDB" id="A0A1B1A2X3"/>
<evidence type="ECO:0000256" key="3">
    <source>
        <dbReference type="ARBA" id="ARBA00023125"/>
    </source>
</evidence>
<dbReference type="PANTHER" id="PTHR30427">
    <property type="entry name" value="TRANSCRIPTIONAL ACTIVATOR PROTEIN LYSR"/>
    <property type="match status" value="1"/>
</dbReference>
<dbReference type="InterPro" id="IPR036388">
    <property type="entry name" value="WH-like_DNA-bd_sf"/>
</dbReference>
<gene>
    <name evidence="6" type="ORF">K529_009225</name>
</gene>
<comment type="similarity">
    <text evidence="1">Belongs to the LysR transcriptional regulatory family.</text>
</comment>
<dbReference type="OrthoDB" id="8479870at2"/>
<dbReference type="Gene3D" id="3.40.190.290">
    <property type="match status" value="1"/>
</dbReference>
<evidence type="ECO:0000313" key="6">
    <source>
        <dbReference type="EMBL" id="ANP40940.1"/>
    </source>
</evidence>
<dbReference type="PANTHER" id="PTHR30427:SF1">
    <property type="entry name" value="TRANSCRIPTIONAL ACTIVATOR PROTEIN LYSR"/>
    <property type="match status" value="1"/>
</dbReference>
<dbReference type="Gene3D" id="1.10.10.10">
    <property type="entry name" value="Winged helix-like DNA-binding domain superfamily/Winged helix DNA-binding domain"/>
    <property type="match status" value="1"/>
</dbReference>
<evidence type="ECO:0000256" key="2">
    <source>
        <dbReference type="ARBA" id="ARBA00023015"/>
    </source>
</evidence>
<protein>
    <submittedName>
        <fullName evidence="6">LysR family transcriptional regulator</fullName>
    </submittedName>
</protein>
<keyword evidence="3" id="KW-0238">DNA-binding</keyword>
<dbReference type="SUPFAM" id="SSF46785">
    <property type="entry name" value="Winged helix' DNA-binding domain"/>
    <property type="match status" value="1"/>
</dbReference>
<dbReference type="Pfam" id="PF00126">
    <property type="entry name" value="HTH_1"/>
    <property type="match status" value="1"/>
</dbReference>
<name>A0A1B1A2X3_9RHOB</name>
<dbReference type="InterPro" id="IPR005119">
    <property type="entry name" value="LysR_subst-bd"/>
</dbReference>
<reference evidence="6 7" key="1">
    <citation type="journal article" date="2016" name="ISME J.">
        <title>Global occurrence and heterogeneity of the Roseobacter-clade species Ruegeria mobilis.</title>
        <authorList>
            <person name="Sonnenschein E."/>
            <person name="Gram L."/>
        </authorList>
    </citation>
    <scope>NUCLEOTIDE SEQUENCE [LARGE SCALE GENOMIC DNA]</scope>
    <source>
        <strain evidence="6 7">F1926</strain>
    </source>
</reference>
<proteinExistence type="inferred from homology"/>
<organism evidence="6 7">
    <name type="scientific">Tritonibacter mobilis F1926</name>
    <dbReference type="NCBI Taxonomy" id="1265309"/>
    <lineage>
        <taxon>Bacteria</taxon>
        <taxon>Pseudomonadati</taxon>
        <taxon>Pseudomonadota</taxon>
        <taxon>Alphaproteobacteria</taxon>
        <taxon>Rhodobacterales</taxon>
        <taxon>Paracoccaceae</taxon>
        <taxon>Tritonibacter</taxon>
    </lineage>
</organism>
<dbReference type="InterPro" id="IPR036390">
    <property type="entry name" value="WH_DNA-bd_sf"/>
</dbReference>
<dbReference type="SUPFAM" id="SSF53850">
    <property type="entry name" value="Periplasmic binding protein-like II"/>
    <property type="match status" value="1"/>
</dbReference>
<accession>A0A1B1A2X3</accession>
<keyword evidence="4" id="KW-0804">Transcription</keyword>
<dbReference type="EMBL" id="CP015230">
    <property type="protein sequence ID" value="ANP40940.1"/>
    <property type="molecule type" value="Genomic_DNA"/>
</dbReference>